<organism evidence="1 2">
    <name type="scientific">Apiospora hydei</name>
    <dbReference type="NCBI Taxonomy" id="1337664"/>
    <lineage>
        <taxon>Eukaryota</taxon>
        <taxon>Fungi</taxon>
        <taxon>Dikarya</taxon>
        <taxon>Ascomycota</taxon>
        <taxon>Pezizomycotina</taxon>
        <taxon>Sordariomycetes</taxon>
        <taxon>Xylariomycetidae</taxon>
        <taxon>Amphisphaeriales</taxon>
        <taxon>Apiosporaceae</taxon>
        <taxon>Apiospora</taxon>
    </lineage>
</organism>
<dbReference type="Proteomes" id="UP001433268">
    <property type="component" value="Unassembled WGS sequence"/>
</dbReference>
<gene>
    <name evidence="1" type="ORF">PG997_014656</name>
</gene>
<reference evidence="1 2" key="1">
    <citation type="submission" date="2023-01" db="EMBL/GenBank/DDBJ databases">
        <title>Analysis of 21 Apiospora genomes using comparative genomics revels a genus with tremendous synthesis potential of carbohydrate active enzymes and secondary metabolites.</title>
        <authorList>
            <person name="Sorensen T."/>
        </authorList>
    </citation>
    <scope>NUCLEOTIDE SEQUENCE [LARGE SCALE GENOMIC DNA]</scope>
    <source>
        <strain evidence="1 2">CBS 114990</strain>
    </source>
</reference>
<dbReference type="RefSeq" id="XP_066661158.1">
    <property type="nucleotide sequence ID" value="XM_066818970.1"/>
</dbReference>
<comment type="caution">
    <text evidence="1">The sequence shown here is derived from an EMBL/GenBank/DDBJ whole genome shotgun (WGS) entry which is preliminary data.</text>
</comment>
<proteinExistence type="predicted"/>
<dbReference type="GeneID" id="92052030"/>
<name>A0ABR1UUF5_9PEZI</name>
<keyword evidence="2" id="KW-1185">Reference proteome</keyword>
<sequence length="102" mass="11060">MWIIPPRCGCHNNTTSPNQSRHRQWRSVAISDGTQYFLVSASPAIVDTAAIDDNDDSNSNRIATAAAGCFRVTSAGMSPFGPSFDVIHSLPWLREKSLVAVV</sequence>
<evidence type="ECO:0000313" key="2">
    <source>
        <dbReference type="Proteomes" id="UP001433268"/>
    </source>
</evidence>
<evidence type="ECO:0000313" key="1">
    <source>
        <dbReference type="EMBL" id="KAK8062559.1"/>
    </source>
</evidence>
<dbReference type="EMBL" id="JAQQWN010000010">
    <property type="protein sequence ID" value="KAK8062559.1"/>
    <property type="molecule type" value="Genomic_DNA"/>
</dbReference>
<accession>A0ABR1UUF5</accession>
<protein>
    <submittedName>
        <fullName evidence="1">Uncharacterized protein</fullName>
    </submittedName>
</protein>